<accession>A0A4S8KDG4</accession>
<organism evidence="1 2">
    <name type="scientific">Musa balbisiana</name>
    <name type="common">Banana</name>
    <dbReference type="NCBI Taxonomy" id="52838"/>
    <lineage>
        <taxon>Eukaryota</taxon>
        <taxon>Viridiplantae</taxon>
        <taxon>Streptophyta</taxon>
        <taxon>Embryophyta</taxon>
        <taxon>Tracheophyta</taxon>
        <taxon>Spermatophyta</taxon>
        <taxon>Magnoliopsida</taxon>
        <taxon>Liliopsida</taxon>
        <taxon>Zingiberales</taxon>
        <taxon>Musaceae</taxon>
        <taxon>Musa</taxon>
    </lineage>
</organism>
<evidence type="ECO:0000313" key="1">
    <source>
        <dbReference type="EMBL" id="THU73201.1"/>
    </source>
</evidence>
<keyword evidence="2" id="KW-1185">Reference proteome</keyword>
<sequence length="154" mass="16976">MKGTGNQERRYFDVTGVEHDMIKMIRLSDLIVRSKSLCLFVRQWRGLATLVPRKKERRIRASCDVSETVARSLFDTVVGRHAGANVGAEAEPVHGAIDTPSWFRPTIMLGPAGILLFAINATGSNNSSSSSSNRVPNIPHISAFLTRETRDAIQ</sequence>
<evidence type="ECO:0000313" key="2">
    <source>
        <dbReference type="Proteomes" id="UP000317650"/>
    </source>
</evidence>
<reference evidence="1 2" key="1">
    <citation type="journal article" date="2019" name="Nat. Plants">
        <title>Genome sequencing of Musa balbisiana reveals subgenome evolution and function divergence in polyploid bananas.</title>
        <authorList>
            <person name="Yao X."/>
        </authorList>
    </citation>
    <scope>NUCLEOTIDE SEQUENCE [LARGE SCALE GENOMIC DNA]</scope>
    <source>
        <strain evidence="2">cv. DH-PKW</strain>
        <tissue evidence="1">Leaves</tissue>
    </source>
</reference>
<name>A0A4S8KDG4_MUSBA</name>
<gene>
    <name evidence="1" type="ORF">C4D60_Mb04t20310</name>
</gene>
<dbReference type="Proteomes" id="UP000317650">
    <property type="component" value="Chromosome 4"/>
</dbReference>
<protein>
    <submittedName>
        <fullName evidence="1">Uncharacterized protein</fullName>
    </submittedName>
</protein>
<dbReference type="EMBL" id="PYDT01000001">
    <property type="protein sequence ID" value="THU73201.1"/>
    <property type="molecule type" value="Genomic_DNA"/>
</dbReference>
<proteinExistence type="predicted"/>
<comment type="caution">
    <text evidence="1">The sequence shown here is derived from an EMBL/GenBank/DDBJ whole genome shotgun (WGS) entry which is preliminary data.</text>
</comment>
<dbReference type="AlphaFoldDB" id="A0A4S8KDG4"/>